<comment type="caution">
    <text evidence="6">The sequence shown here is derived from an EMBL/GenBank/DDBJ whole genome shotgun (WGS) entry which is preliminary data.</text>
</comment>
<protein>
    <submittedName>
        <fullName evidence="6">Adenosylhomocysteinase</fullName>
    </submittedName>
</protein>
<dbReference type="SMART" id="SM00997">
    <property type="entry name" value="AdoHcyase_NAD"/>
    <property type="match status" value="1"/>
</dbReference>
<dbReference type="EMBL" id="PNJD01000476">
    <property type="protein sequence ID" value="PMP93346.1"/>
    <property type="molecule type" value="Genomic_DNA"/>
</dbReference>
<dbReference type="AlphaFoldDB" id="A0A2N7Q5M7"/>
<comment type="similarity">
    <text evidence="2">Belongs to the adenosylhomocysteinase family.</text>
</comment>
<gene>
    <name evidence="6" type="ORF">C0169_07895</name>
</gene>
<accession>A0A2N7Q5M7</accession>
<dbReference type="InterPro" id="IPR036291">
    <property type="entry name" value="NAD(P)-bd_dom_sf"/>
</dbReference>
<dbReference type="PANTHER" id="PTHR23420:SF0">
    <property type="entry name" value="ADENOSYLHOMOCYSTEINASE"/>
    <property type="match status" value="1"/>
</dbReference>
<evidence type="ECO:0000256" key="4">
    <source>
        <dbReference type="ARBA" id="ARBA00023027"/>
    </source>
</evidence>
<evidence type="ECO:0000256" key="3">
    <source>
        <dbReference type="ARBA" id="ARBA00022563"/>
    </source>
</evidence>
<evidence type="ECO:0000256" key="2">
    <source>
        <dbReference type="ARBA" id="ARBA00007122"/>
    </source>
</evidence>
<dbReference type="Proteomes" id="UP000235619">
    <property type="component" value="Unassembled WGS sequence"/>
</dbReference>
<dbReference type="InterPro" id="IPR015878">
    <property type="entry name" value="Ado_hCys_hydrolase_NAD-bd"/>
</dbReference>
<dbReference type="InterPro" id="IPR000043">
    <property type="entry name" value="Adenosylhomocysteinase-like"/>
</dbReference>
<dbReference type="GO" id="GO:0006730">
    <property type="term" value="P:one-carbon metabolic process"/>
    <property type="evidence" value="ECO:0007669"/>
    <property type="project" value="UniProtKB-KW"/>
</dbReference>
<organism evidence="6 7">
    <name type="scientific">Thermodesulfobacterium geofontis</name>
    <dbReference type="NCBI Taxonomy" id="1295609"/>
    <lineage>
        <taxon>Bacteria</taxon>
        <taxon>Pseudomonadati</taxon>
        <taxon>Thermodesulfobacteriota</taxon>
        <taxon>Thermodesulfobacteria</taxon>
        <taxon>Thermodesulfobacteriales</taxon>
        <taxon>Thermodesulfobacteriaceae</taxon>
        <taxon>Thermodesulfobacterium</taxon>
    </lineage>
</organism>
<proteinExistence type="inferred from homology"/>
<evidence type="ECO:0000259" key="5">
    <source>
        <dbReference type="SMART" id="SM00997"/>
    </source>
</evidence>
<keyword evidence="3" id="KW-0554">One-carbon metabolism</keyword>
<feature type="non-terminal residue" evidence="6">
    <location>
        <position position="1"/>
    </location>
</feature>
<dbReference type="Gene3D" id="3.40.50.720">
    <property type="entry name" value="NAD(P)-binding Rossmann-like Domain"/>
    <property type="match status" value="1"/>
</dbReference>
<evidence type="ECO:0000256" key="1">
    <source>
        <dbReference type="ARBA" id="ARBA00001911"/>
    </source>
</evidence>
<dbReference type="GO" id="GO:0005829">
    <property type="term" value="C:cytosol"/>
    <property type="evidence" value="ECO:0007669"/>
    <property type="project" value="TreeGrafter"/>
</dbReference>
<dbReference type="SUPFAM" id="SSF51735">
    <property type="entry name" value="NAD(P)-binding Rossmann-fold domains"/>
    <property type="match status" value="1"/>
</dbReference>
<comment type="cofactor">
    <cofactor evidence="1">
        <name>NAD(+)</name>
        <dbReference type="ChEBI" id="CHEBI:57540"/>
    </cofactor>
</comment>
<keyword evidence="4" id="KW-0520">NAD</keyword>
<sequence length="141" mass="16124">KEHFLKMKDGAIVANSGHFDVEIDLQDLKSITAEIRQIRREVEEYRLINGKRIYLLSQGRLVNLASAEGHPSGVMDMSFANQALCVEYIVKNKDKLENKVYPVPEKIDKEVARLKLKVMGIKIDTLTSEQEKYLSSWEEGT</sequence>
<reference evidence="6 7" key="1">
    <citation type="submission" date="2018-01" db="EMBL/GenBank/DDBJ databases">
        <title>Metagenomic assembled genomes from two thermal pools in the Uzon Caldera, Kamchatka, Russia.</title>
        <authorList>
            <person name="Wilkins L."/>
            <person name="Ettinger C."/>
        </authorList>
    </citation>
    <scope>NUCLEOTIDE SEQUENCE [LARGE SCALE GENOMIC DNA]</scope>
    <source>
        <strain evidence="6">ARK-04</strain>
    </source>
</reference>
<feature type="domain" description="S-adenosyl-L-homocysteine hydrolase NAD binding" evidence="5">
    <location>
        <begin position="1"/>
        <end position="69"/>
    </location>
</feature>
<name>A0A2N7Q5M7_9BACT</name>
<dbReference type="PANTHER" id="PTHR23420">
    <property type="entry name" value="ADENOSYLHOMOCYSTEINASE"/>
    <property type="match status" value="1"/>
</dbReference>
<dbReference type="GO" id="GO:0033353">
    <property type="term" value="P:S-adenosylmethionine cycle"/>
    <property type="evidence" value="ECO:0007669"/>
    <property type="project" value="TreeGrafter"/>
</dbReference>
<evidence type="ECO:0000313" key="6">
    <source>
        <dbReference type="EMBL" id="PMP93346.1"/>
    </source>
</evidence>
<dbReference type="GO" id="GO:0004013">
    <property type="term" value="F:adenosylhomocysteinase activity"/>
    <property type="evidence" value="ECO:0007669"/>
    <property type="project" value="TreeGrafter"/>
</dbReference>
<dbReference type="InterPro" id="IPR042172">
    <property type="entry name" value="Adenosylhomocyst_ase-like_sf"/>
</dbReference>
<dbReference type="Pfam" id="PF00670">
    <property type="entry name" value="AdoHcyase_NAD"/>
    <property type="match status" value="1"/>
</dbReference>
<dbReference type="Gene3D" id="3.40.50.1480">
    <property type="entry name" value="Adenosylhomocysteinase-like"/>
    <property type="match status" value="1"/>
</dbReference>
<evidence type="ECO:0000313" key="7">
    <source>
        <dbReference type="Proteomes" id="UP000235619"/>
    </source>
</evidence>
<dbReference type="SUPFAM" id="SSF52283">
    <property type="entry name" value="Formate/glycerate dehydrogenase catalytic domain-like"/>
    <property type="match status" value="1"/>
</dbReference>